<feature type="compositionally biased region" description="Polar residues" evidence="1">
    <location>
        <begin position="46"/>
        <end position="58"/>
    </location>
</feature>
<reference evidence="3 4" key="1">
    <citation type="journal article" date="2020" name="Nat. Food">
        <title>A phased Vanilla planifolia genome enables genetic improvement of flavour and production.</title>
        <authorList>
            <person name="Hasing T."/>
            <person name="Tang H."/>
            <person name="Brym M."/>
            <person name="Khazi F."/>
            <person name="Huang T."/>
            <person name="Chambers A.H."/>
        </authorList>
    </citation>
    <scope>NUCLEOTIDE SEQUENCE [LARGE SCALE GENOMIC DNA]</scope>
    <source>
        <tissue evidence="3">Leaf</tissue>
    </source>
</reference>
<dbReference type="SUPFAM" id="SSF55785">
    <property type="entry name" value="PYP-like sensor domain (PAS domain)"/>
    <property type="match status" value="1"/>
</dbReference>
<feature type="domain" description="PAS fold-2" evidence="2">
    <location>
        <begin position="73"/>
        <end position="159"/>
    </location>
</feature>
<dbReference type="OrthoDB" id="2015534at2759"/>
<dbReference type="PANTHER" id="PTHR47876">
    <property type="entry name" value="OS08G0260000 PROTEIN"/>
    <property type="match status" value="1"/>
</dbReference>
<dbReference type="InterPro" id="IPR035965">
    <property type="entry name" value="PAS-like_dom_sf"/>
</dbReference>
<evidence type="ECO:0000259" key="2">
    <source>
        <dbReference type="Pfam" id="PF08446"/>
    </source>
</evidence>
<comment type="caution">
    <text evidence="3">The sequence shown here is derived from an EMBL/GenBank/DDBJ whole genome shotgun (WGS) entry which is preliminary data.</text>
</comment>
<evidence type="ECO:0000313" key="4">
    <source>
        <dbReference type="Proteomes" id="UP000639772"/>
    </source>
</evidence>
<dbReference type="Pfam" id="PF08446">
    <property type="entry name" value="PAS_2"/>
    <property type="match status" value="1"/>
</dbReference>
<dbReference type="Proteomes" id="UP000639772">
    <property type="component" value="Chromosome 6"/>
</dbReference>
<protein>
    <recommendedName>
        <fullName evidence="2">PAS fold-2 domain-containing protein</fullName>
    </recommendedName>
</protein>
<feature type="compositionally biased region" description="Low complexity" evidence="1">
    <location>
        <begin position="1"/>
        <end position="14"/>
    </location>
</feature>
<dbReference type="PANTHER" id="PTHR47876:SF3">
    <property type="entry name" value="PHYTOCHROME 1"/>
    <property type="match status" value="1"/>
</dbReference>
<evidence type="ECO:0000256" key="1">
    <source>
        <dbReference type="SAM" id="MobiDB-lite"/>
    </source>
</evidence>
<organism evidence="3 4">
    <name type="scientific">Vanilla planifolia</name>
    <name type="common">Vanilla</name>
    <dbReference type="NCBI Taxonomy" id="51239"/>
    <lineage>
        <taxon>Eukaryota</taxon>
        <taxon>Viridiplantae</taxon>
        <taxon>Streptophyta</taxon>
        <taxon>Embryophyta</taxon>
        <taxon>Tracheophyta</taxon>
        <taxon>Spermatophyta</taxon>
        <taxon>Magnoliopsida</taxon>
        <taxon>Liliopsida</taxon>
        <taxon>Asparagales</taxon>
        <taxon>Orchidaceae</taxon>
        <taxon>Vanilloideae</taxon>
        <taxon>Vanilleae</taxon>
        <taxon>Vanilla</taxon>
    </lineage>
</organism>
<proteinExistence type="predicted"/>
<dbReference type="EMBL" id="JADCNM010000006">
    <property type="protein sequence ID" value="KAG0478874.1"/>
    <property type="molecule type" value="Genomic_DNA"/>
</dbReference>
<accession>A0A835QYV4</accession>
<gene>
    <name evidence="3" type="ORF">HPP92_013593</name>
</gene>
<feature type="region of interest" description="Disordered" evidence="1">
    <location>
        <begin position="1"/>
        <end position="67"/>
    </location>
</feature>
<dbReference type="GO" id="GO:0006355">
    <property type="term" value="P:regulation of DNA-templated transcription"/>
    <property type="evidence" value="ECO:0007669"/>
    <property type="project" value="InterPro"/>
</dbReference>
<evidence type="ECO:0000313" key="3">
    <source>
        <dbReference type="EMBL" id="KAG0478874.1"/>
    </source>
</evidence>
<sequence>MSSKSNKGSGSRSGLARSKHSARVVAQTSLDAKLDAEFEDSEQPFDYSTSMGAASRPTSRAGSSGIPSSSVSAYLQRMQRGQFIQPFGCMVLVDSRTFAIIAYSENAPEMLDLAPHAVPSIEQQQLEALTIGMDARTLFRSPGSIALQKAASFGRSSGKPFMLFFIELRKDWSWTWSLLILQMCRCLLLEH</sequence>
<dbReference type="AlphaFoldDB" id="A0A835QYV4"/>
<dbReference type="InterPro" id="IPR013654">
    <property type="entry name" value="PAS_2"/>
</dbReference>
<name>A0A835QYV4_VANPL</name>
<dbReference type="Gene3D" id="3.30.450.20">
    <property type="entry name" value="PAS domain"/>
    <property type="match status" value="1"/>
</dbReference>